<accession>A0ABX0UXK5</accession>
<dbReference type="RefSeq" id="WP_166950515.1">
    <property type="nucleotide sequence ID" value="NZ_JAASQI010000003.1"/>
</dbReference>
<dbReference type="Gene3D" id="2.120.10.10">
    <property type="match status" value="1"/>
</dbReference>
<protein>
    <recommendedName>
        <fullName evidence="3">Baseplate assembly protein</fullName>
    </recommendedName>
</protein>
<evidence type="ECO:0000313" key="2">
    <source>
        <dbReference type="Proteomes" id="UP001429580"/>
    </source>
</evidence>
<dbReference type="SUPFAM" id="SSF110296">
    <property type="entry name" value="Oligoxyloglucan reducing end-specific cellobiohydrolase"/>
    <property type="match status" value="1"/>
</dbReference>
<name>A0ABX0UXK5_9HYPH</name>
<dbReference type="Proteomes" id="UP001429580">
    <property type="component" value="Unassembled WGS sequence"/>
</dbReference>
<reference evidence="1 2" key="1">
    <citation type="submission" date="2020-03" db="EMBL/GenBank/DDBJ databases">
        <title>Genomic Encyclopedia of Type Strains, Phase IV (KMG-IV): sequencing the most valuable type-strain genomes for metagenomic binning, comparative biology and taxonomic classification.</title>
        <authorList>
            <person name="Goeker M."/>
        </authorList>
    </citation>
    <scope>NUCLEOTIDE SEQUENCE [LARGE SCALE GENOMIC DNA]</scope>
    <source>
        <strain evidence="1 2">DSM 103870</strain>
    </source>
</reference>
<proteinExistence type="predicted"/>
<evidence type="ECO:0008006" key="3">
    <source>
        <dbReference type="Google" id="ProtNLM"/>
    </source>
</evidence>
<gene>
    <name evidence="1" type="ORF">FHS82_001507</name>
</gene>
<evidence type="ECO:0000313" key="1">
    <source>
        <dbReference type="EMBL" id="NIJ57671.1"/>
    </source>
</evidence>
<sequence>MLTYPPLDDRRYDDLLREALALIDERCPQWTDRNASDPGITLVELFAHLTDIMLYRLNRLPEKVHYALLDLLGVAPRAPAPATVTLTFRLSPQAVDAGRLVIPRGTAVSDKSGSVTFHTLSEAAFPQRHAPDTEVTVEVRALHAERVEAEVLGTGTGAFGQAHTVRRGPILRRPVAGDDLRVAVELGPDDSAQGREKSDLEKVRIDGRTFALWREVESFAGLAPDAQVFAADRLRGTIIFMPSAAAAGALADQTRPSRAGPAKDRQIRAWYLRGGGVRGNVLPGTLTVMKTPVPQVSVENREPAFGGEDKEPVADAIARGSEAVRVLRSAVTTRDFENVAREVPGIARARAYAQRDLWAYGRPGVVHVLIVPKLDAADTDADTLASRQSPGLLADVETLIRRRRPVGVETHVEWARCRKLDLSAHLVVSEFENAAAVRARLTGALRALLAPDGQWAFGQPLRASDIYETLTREPGVRYAERLRFHTGDAPSEMIVDIHRDRCQETTCFAAGRALFRSLDRGESWETVLDPAAGEAARETFLGVRTAPFLPGKVAAFSRREEAGRATYILYISEDGGESWRDTRREAQGTQAPLLHFVFPNEIRDVAWSELDGMPVLFIAGRDMLQRIRFSTVTAAEPVPVRGATEAERREDQRGFEALATARHLSGLHLIAVAAREGLGIFIAVGGGTFRRLPNTTGRPVSSLAFQQVGNETFLWAGFAAAGGEPGQGAMRIGIRLDGSEDPTGWQALSDGWTHGSCEAFDFWDDIAIAGSNRGGILCCRPGRDARWSDPPAISCGLPPVDERRSLPPVRGAAIGPSETDVPFLFFGGEAGIYRSADLGRTYAEIGSDVFDDKVPLPRHWLFRPGAIELTITSESGESL</sequence>
<keyword evidence="2" id="KW-1185">Reference proteome</keyword>
<organism evidence="1 2">
    <name type="scientific">Pseudochelatococcus lubricantis</name>
    <dbReference type="NCBI Taxonomy" id="1538102"/>
    <lineage>
        <taxon>Bacteria</taxon>
        <taxon>Pseudomonadati</taxon>
        <taxon>Pseudomonadota</taxon>
        <taxon>Alphaproteobacteria</taxon>
        <taxon>Hyphomicrobiales</taxon>
        <taxon>Chelatococcaceae</taxon>
        <taxon>Pseudochelatococcus</taxon>
    </lineage>
</organism>
<comment type="caution">
    <text evidence="1">The sequence shown here is derived from an EMBL/GenBank/DDBJ whole genome shotgun (WGS) entry which is preliminary data.</text>
</comment>
<dbReference type="EMBL" id="JAASQI010000003">
    <property type="protein sequence ID" value="NIJ57671.1"/>
    <property type="molecule type" value="Genomic_DNA"/>
</dbReference>